<reference evidence="1" key="2">
    <citation type="journal article" date="2021" name="PeerJ">
        <title>Extensive microbial diversity within the chicken gut microbiome revealed by metagenomics and culture.</title>
        <authorList>
            <person name="Gilroy R."/>
            <person name="Ravi A."/>
            <person name="Getino M."/>
            <person name="Pursley I."/>
            <person name="Horton D.L."/>
            <person name="Alikhan N.F."/>
            <person name="Baker D."/>
            <person name="Gharbi K."/>
            <person name="Hall N."/>
            <person name="Watson M."/>
            <person name="Adriaenssens E.M."/>
            <person name="Foster-Nyarko E."/>
            <person name="Jarju S."/>
            <person name="Secka A."/>
            <person name="Antonio M."/>
            <person name="Oren A."/>
            <person name="Chaudhuri R.R."/>
            <person name="La Ragione R."/>
            <person name="Hildebrand F."/>
            <person name="Pallen M.J."/>
        </authorList>
    </citation>
    <scope>NUCLEOTIDE SEQUENCE</scope>
    <source>
        <strain evidence="1">B1-20833</strain>
    </source>
</reference>
<organism evidence="1 2">
    <name type="scientific">Candidatus Cryptobacteroides intestinavium</name>
    <dbReference type="NCBI Taxonomy" id="2840766"/>
    <lineage>
        <taxon>Bacteria</taxon>
        <taxon>Pseudomonadati</taxon>
        <taxon>Bacteroidota</taxon>
        <taxon>Bacteroidia</taxon>
        <taxon>Bacteroidales</taxon>
        <taxon>Candidatus Cryptobacteroides</taxon>
    </lineage>
</organism>
<sequence>MKNTFLLAIATYILVSCNTSPDLSLSALFPEERIPESSVLPIGPDEIQEPVLLASQDSMLVCTNQMTKQVVRIYNLESGAFRDLIYIGRAKNELLNASAIWFSGDTLNVYSSNSGKILRIPSWELFEPQPEILSIPFPAGCSGLTSLAGNSGYATMNMLSDTPSQFLLLDRRGAEEAEFGNYPGTGSRGHYREARLVWQGKLAASPDGLHIAYASGFGNVFRFYDISDFSDISLVREYLFAEPEYISDSDPSGHRYSVIWEKTCRRGTLAMAGTDDGCYMLCDDARAVSDDDWRMNSVYCFDWEGNPLRKLYLGRRTQSIAYNHERHQLIALTVNEQDEYVFVAYNL</sequence>
<dbReference type="EMBL" id="JADIMI010000052">
    <property type="protein sequence ID" value="MBO8452300.1"/>
    <property type="molecule type" value="Genomic_DNA"/>
</dbReference>
<evidence type="ECO:0000313" key="2">
    <source>
        <dbReference type="Proteomes" id="UP000823661"/>
    </source>
</evidence>
<proteinExistence type="predicted"/>
<reference evidence="1" key="1">
    <citation type="submission" date="2020-10" db="EMBL/GenBank/DDBJ databases">
        <authorList>
            <person name="Gilroy R."/>
        </authorList>
    </citation>
    <scope>NUCLEOTIDE SEQUENCE</scope>
    <source>
        <strain evidence="1">B1-20833</strain>
    </source>
</reference>
<accession>A0A9D9EV08</accession>
<dbReference type="SUPFAM" id="SSF50969">
    <property type="entry name" value="YVTN repeat-like/Quinoprotein amine dehydrogenase"/>
    <property type="match status" value="1"/>
</dbReference>
<name>A0A9D9EV08_9BACT</name>
<dbReference type="PROSITE" id="PS51257">
    <property type="entry name" value="PROKAR_LIPOPROTEIN"/>
    <property type="match status" value="1"/>
</dbReference>
<protein>
    <submittedName>
        <fullName evidence="1">Uncharacterized protein</fullName>
    </submittedName>
</protein>
<dbReference type="Proteomes" id="UP000823661">
    <property type="component" value="Unassembled WGS sequence"/>
</dbReference>
<dbReference type="InterPro" id="IPR011044">
    <property type="entry name" value="Quino_amine_DH_bsu"/>
</dbReference>
<evidence type="ECO:0000313" key="1">
    <source>
        <dbReference type="EMBL" id="MBO8452300.1"/>
    </source>
</evidence>
<dbReference type="AlphaFoldDB" id="A0A9D9EV08"/>
<comment type="caution">
    <text evidence="1">The sequence shown here is derived from an EMBL/GenBank/DDBJ whole genome shotgun (WGS) entry which is preliminary data.</text>
</comment>
<gene>
    <name evidence="1" type="ORF">IAC06_05390</name>
</gene>